<dbReference type="Pfam" id="PF13098">
    <property type="entry name" value="Thioredoxin_2"/>
    <property type="match status" value="1"/>
</dbReference>
<protein>
    <submittedName>
        <fullName evidence="2">Protein disulfide reductase, TlpA family</fullName>
    </submittedName>
</protein>
<evidence type="ECO:0000313" key="2">
    <source>
        <dbReference type="EMBL" id="QLI05432.1"/>
    </source>
</evidence>
<keyword evidence="3" id="KW-1185">Reference proteome</keyword>
<proteinExistence type="predicted"/>
<evidence type="ECO:0000313" key="3">
    <source>
        <dbReference type="Proteomes" id="UP000509414"/>
    </source>
</evidence>
<dbReference type="InterPro" id="IPR012336">
    <property type="entry name" value="Thioredoxin-like_fold"/>
</dbReference>
<gene>
    <name evidence="2" type="ORF">CINF_0925</name>
</gene>
<name>A0A7H9CHI3_9BACT</name>
<dbReference type="Proteomes" id="UP000509414">
    <property type="component" value="Chromosome"/>
</dbReference>
<organism evidence="2 3">
    <name type="scientific">Candidatus Campylobacter infans</name>
    <dbReference type="NCBI Taxonomy" id="2561898"/>
    <lineage>
        <taxon>Bacteria</taxon>
        <taxon>Pseudomonadati</taxon>
        <taxon>Campylobacterota</taxon>
        <taxon>Epsilonproteobacteria</taxon>
        <taxon>Campylobacterales</taxon>
        <taxon>Campylobacteraceae</taxon>
        <taxon>Campylobacter</taxon>
    </lineage>
</organism>
<accession>A0A7H9CHI3</accession>
<dbReference type="InterPro" id="IPR036249">
    <property type="entry name" value="Thioredoxin-like_sf"/>
</dbReference>
<dbReference type="KEGG" id="cinf:CINF_0925"/>
<dbReference type="SUPFAM" id="SSF52833">
    <property type="entry name" value="Thioredoxin-like"/>
    <property type="match status" value="1"/>
</dbReference>
<evidence type="ECO:0000259" key="1">
    <source>
        <dbReference type="Pfam" id="PF13098"/>
    </source>
</evidence>
<dbReference type="AlphaFoldDB" id="A0A7H9CHI3"/>
<dbReference type="Gene3D" id="3.40.30.10">
    <property type="entry name" value="Glutaredoxin"/>
    <property type="match status" value="1"/>
</dbReference>
<sequence>MKFYLSLVICVLFMACGNDPSKHHLALNEPLGFDSVFEANSSKLKITSQADPSGQKQLILYFFSSMCDGCEAMAPILSQINAEQKNAIVYGIMTDSMGFDKDLALLAFKKINFTTTSAPKSAKYFSQIIGGVAGTPTIVVFDANGNKQKTFIGVIEKEKILSELTKNHKL</sequence>
<dbReference type="EMBL" id="CP049075">
    <property type="protein sequence ID" value="QLI05432.1"/>
    <property type="molecule type" value="Genomic_DNA"/>
</dbReference>
<dbReference type="RefSeq" id="WP_179974659.1">
    <property type="nucleotide sequence ID" value="NZ_CP049075.1"/>
</dbReference>
<feature type="domain" description="Thioredoxin-like fold" evidence="1">
    <location>
        <begin position="55"/>
        <end position="162"/>
    </location>
</feature>
<reference evidence="2 3" key="1">
    <citation type="submission" date="2020-02" db="EMBL/GenBank/DDBJ databases">
        <title>Complete genome sequence of the novel Campylobacter species Candidatus Campylobacter infans.</title>
        <authorList>
            <person name="Duim B."/>
            <person name="Zomer A."/>
            <person name="van der Graaf L."/>
            <person name="Wagenaar J."/>
        </authorList>
    </citation>
    <scope>NUCLEOTIDE SEQUENCE [LARGE SCALE GENOMIC DNA]</scope>
    <source>
        <strain evidence="2 3">19S00001</strain>
    </source>
</reference>
<dbReference type="PROSITE" id="PS51257">
    <property type="entry name" value="PROKAR_LIPOPROTEIN"/>
    <property type="match status" value="1"/>
</dbReference>
<dbReference type="CDD" id="cd02947">
    <property type="entry name" value="TRX_family"/>
    <property type="match status" value="1"/>
</dbReference>